<organism evidence="2 3">
    <name type="scientific">Hymenobacter artigasi</name>
    <dbReference type="NCBI Taxonomy" id="2719616"/>
    <lineage>
        <taxon>Bacteria</taxon>
        <taxon>Pseudomonadati</taxon>
        <taxon>Bacteroidota</taxon>
        <taxon>Cytophagia</taxon>
        <taxon>Cytophagales</taxon>
        <taxon>Hymenobacteraceae</taxon>
        <taxon>Hymenobacter</taxon>
    </lineage>
</organism>
<evidence type="ECO:0000313" key="2">
    <source>
        <dbReference type="EMBL" id="NKI90038.1"/>
    </source>
</evidence>
<keyword evidence="1" id="KW-0812">Transmembrane</keyword>
<feature type="transmembrane region" description="Helical" evidence="1">
    <location>
        <begin position="65"/>
        <end position="88"/>
    </location>
</feature>
<keyword evidence="3" id="KW-1185">Reference proteome</keyword>
<gene>
    <name evidence="2" type="ORF">HBN54_002637</name>
</gene>
<evidence type="ECO:0000256" key="1">
    <source>
        <dbReference type="SAM" id="Phobius"/>
    </source>
</evidence>
<dbReference type="EMBL" id="JAAVTK010000007">
    <property type="protein sequence ID" value="NKI90038.1"/>
    <property type="molecule type" value="Genomic_DNA"/>
</dbReference>
<proteinExistence type="predicted"/>
<evidence type="ECO:0000313" key="3">
    <source>
        <dbReference type="Proteomes" id="UP000717634"/>
    </source>
</evidence>
<dbReference type="RefSeq" id="WP_168673649.1">
    <property type="nucleotide sequence ID" value="NZ_JAAVTK010000007.1"/>
</dbReference>
<sequence>MNTSAALIPQYTAADTVAALHKIYRTRRAGGFTLLGLGALALEVSPIVAAQFPSNYNSYGSLYNFAGGLGIGLVISIPLMIVGGNTLLNHSRKIEKLNIALYQETNVLPSKIEKELVSARLLPLK</sequence>
<comment type="caution">
    <text evidence="2">The sequence shown here is derived from an EMBL/GenBank/DDBJ whole genome shotgun (WGS) entry which is preliminary data.</text>
</comment>
<reference evidence="2 3" key="1">
    <citation type="submission" date="2020-03" db="EMBL/GenBank/DDBJ databases">
        <title>Genomic Encyclopedia of Type Strains, Phase IV (KMG-V): Genome sequencing to study the core and pangenomes of soil and plant-associated prokaryotes.</title>
        <authorList>
            <person name="Whitman W."/>
        </authorList>
    </citation>
    <scope>NUCLEOTIDE SEQUENCE [LARGE SCALE GENOMIC DNA]</scope>
    <source>
        <strain evidence="2 3">1B</strain>
    </source>
</reference>
<protein>
    <submittedName>
        <fullName evidence="2">Uncharacterized protein</fullName>
    </submittedName>
</protein>
<dbReference type="Proteomes" id="UP000717634">
    <property type="component" value="Unassembled WGS sequence"/>
</dbReference>
<feature type="transmembrane region" description="Helical" evidence="1">
    <location>
        <begin position="32"/>
        <end position="53"/>
    </location>
</feature>
<accession>A0ABX1HMH4</accession>
<keyword evidence="1" id="KW-0472">Membrane</keyword>
<keyword evidence="1" id="KW-1133">Transmembrane helix</keyword>
<name>A0ABX1HMH4_9BACT</name>